<dbReference type="GO" id="GO:0004197">
    <property type="term" value="F:cysteine-type endopeptidase activity"/>
    <property type="evidence" value="ECO:0007669"/>
    <property type="project" value="InterPro"/>
</dbReference>
<dbReference type="GO" id="GO:0006508">
    <property type="term" value="P:proteolysis"/>
    <property type="evidence" value="ECO:0007669"/>
    <property type="project" value="InterPro"/>
</dbReference>
<keyword evidence="7" id="KW-1185">Reference proteome</keyword>
<dbReference type="InterPro" id="IPR011047">
    <property type="entry name" value="Quinoprotein_ADH-like_sf"/>
</dbReference>
<dbReference type="SUPFAM" id="SSF50969">
    <property type="entry name" value="YVTN repeat-like/Quinoprotein amine dehydrogenase"/>
    <property type="match status" value="2"/>
</dbReference>
<dbReference type="InterPro" id="IPR001680">
    <property type="entry name" value="WD40_rpt"/>
</dbReference>
<protein>
    <recommendedName>
        <fullName evidence="5">Peptidase C14 caspase domain-containing protein</fullName>
    </recommendedName>
</protein>
<feature type="signal peptide" evidence="4">
    <location>
        <begin position="1"/>
        <end position="23"/>
    </location>
</feature>
<feature type="chain" id="PRO_5018036761" description="Peptidase C14 caspase domain-containing protein" evidence="4">
    <location>
        <begin position="24"/>
        <end position="1273"/>
    </location>
</feature>
<evidence type="ECO:0000256" key="2">
    <source>
        <dbReference type="ARBA" id="ARBA00022737"/>
    </source>
</evidence>
<feature type="repeat" description="WD" evidence="3">
    <location>
        <begin position="255"/>
        <end position="278"/>
    </location>
</feature>
<dbReference type="Pfam" id="PF00656">
    <property type="entry name" value="Peptidase_C14"/>
    <property type="match status" value="1"/>
</dbReference>
<feature type="domain" description="Peptidase C14 caspase" evidence="5">
    <location>
        <begin position="1022"/>
        <end position="1215"/>
    </location>
</feature>
<evidence type="ECO:0000259" key="5">
    <source>
        <dbReference type="Pfam" id="PF00656"/>
    </source>
</evidence>
<feature type="repeat" description="WD" evidence="3">
    <location>
        <begin position="34"/>
        <end position="75"/>
    </location>
</feature>
<keyword evidence="4" id="KW-0732">Signal</keyword>
<reference evidence="6 7" key="1">
    <citation type="submission" date="2018-10" db="EMBL/GenBank/DDBJ databases">
        <authorList>
            <person name="Chen W.-M."/>
        </authorList>
    </citation>
    <scope>NUCLEOTIDE SEQUENCE [LARGE SCALE GENOMIC DNA]</scope>
    <source>
        <strain evidence="6 7">H-5</strain>
    </source>
</reference>
<evidence type="ECO:0000313" key="6">
    <source>
        <dbReference type="EMBL" id="ROH88169.1"/>
    </source>
</evidence>
<gene>
    <name evidence="6" type="ORF">ED236_01465</name>
</gene>
<keyword evidence="1 3" id="KW-0853">WD repeat</keyword>
<name>A0A3N0V5Y4_9PROT</name>
<dbReference type="InterPro" id="IPR015943">
    <property type="entry name" value="WD40/YVTN_repeat-like_dom_sf"/>
</dbReference>
<dbReference type="InterPro" id="IPR011600">
    <property type="entry name" value="Pept_C14_caspase"/>
</dbReference>
<dbReference type="Gene3D" id="3.40.50.1460">
    <property type="match status" value="1"/>
</dbReference>
<dbReference type="PANTHER" id="PTHR19848:SF8">
    <property type="entry name" value="F-BOX AND WD REPEAT DOMAIN CONTAINING 7"/>
    <property type="match status" value="1"/>
</dbReference>
<dbReference type="Gene3D" id="2.130.10.10">
    <property type="entry name" value="YVTN repeat-like/Quinoprotein amine dehydrogenase"/>
    <property type="match status" value="3"/>
</dbReference>
<comment type="caution">
    <text evidence="6">The sequence shown here is derived from an EMBL/GenBank/DDBJ whole genome shotgun (WGS) entry which is preliminary data.</text>
</comment>
<evidence type="ECO:0000313" key="7">
    <source>
        <dbReference type="Proteomes" id="UP000275137"/>
    </source>
</evidence>
<dbReference type="RefSeq" id="WP_123236163.1">
    <property type="nucleotide sequence ID" value="NZ_RJVP01000001.1"/>
</dbReference>
<dbReference type="PROSITE" id="PS00018">
    <property type="entry name" value="EF_HAND_1"/>
    <property type="match status" value="1"/>
</dbReference>
<dbReference type="AlphaFoldDB" id="A0A3N0V5Y4"/>
<evidence type="ECO:0000256" key="4">
    <source>
        <dbReference type="SAM" id="SignalP"/>
    </source>
</evidence>
<evidence type="ECO:0000256" key="3">
    <source>
        <dbReference type="PROSITE-ProRule" id="PRU00221"/>
    </source>
</evidence>
<dbReference type="InterPro" id="IPR011044">
    <property type="entry name" value="Quino_amine_DH_bsu"/>
</dbReference>
<dbReference type="InterPro" id="IPR018247">
    <property type="entry name" value="EF_Hand_1_Ca_BS"/>
</dbReference>
<dbReference type="PANTHER" id="PTHR19848">
    <property type="entry name" value="WD40 REPEAT PROTEIN"/>
    <property type="match status" value="1"/>
</dbReference>
<dbReference type="SUPFAM" id="SSF50998">
    <property type="entry name" value="Quinoprotein alcohol dehydrogenase-like"/>
    <property type="match status" value="1"/>
</dbReference>
<dbReference type="EMBL" id="RJVP01000001">
    <property type="protein sequence ID" value="ROH88169.1"/>
    <property type="molecule type" value="Genomic_DNA"/>
</dbReference>
<dbReference type="InterPro" id="IPR029030">
    <property type="entry name" value="Caspase-like_dom_sf"/>
</dbReference>
<organism evidence="6 7">
    <name type="scientific">Pseudomethylobacillus aquaticus</name>
    <dbReference type="NCBI Taxonomy" id="2676064"/>
    <lineage>
        <taxon>Bacteria</taxon>
        <taxon>Pseudomonadati</taxon>
        <taxon>Pseudomonadota</taxon>
        <taxon>Betaproteobacteria</taxon>
        <taxon>Nitrosomonadales</taxon>
        <taxon>Methylophilaceae</taxon>
        <taxon>Pseudomethylobacillus</taxon>
    </lineage>
</organism>
<keyword evidence="2" id="KW-0677">Repeat</keyword>
<dbReference type="PROSITE" id="PS50294">
    <property type="entry name" value="WD_REPEATS_REGION"/>
    <property type="match status" value="1"/>
</dbReference>
<evidence type="ECO:0000256" key="1">
    <source>
        <dbReference type="ARBA" id="ARBA00022574"/>
    </source>
</evidence>
<dbReference type="PROSITE" id="PS50082">
    <property type="entry name" value="WD_REPEATS_2"/>
    <property type="match status" value="2"/>
</dbReference>
<dbReference type="SUPFAM" id="SSF52129">
    <property type="entry name" value="Caspase-like"/>
    <property type="match status" value="1"/>
</dbReference>
<proteinExistence type="predicted"/>
<accession>A0A3N0V5Y4</accession>
<dbReference type="Pfam" id="PF00400">
    <property type="entry name" value="WD40"/>
    <property type="match status" value="2"/>
</dbReference>
<dbReference type="SMART" id="SM00320">
    <property type="entry name" value="WD40"/>
    <property type="match status" value="5"/>
</dbReference>
<sequence>MHLHMVRLLLLAGLSVAASPAPAVTKEAHEVFVQTGHAMSGTALAFSPDGKRLASCDGGGTVIAWDVESGLQYRTLQRHTGLCLAVDFSADGGYVYSAGGASSGQDIVLSRYDDGQTIRTWQGHAGLIVALKTTLGAAGVWSLGEQDGLWRWSGVSSEPLMKIALPAAQHGAATTLAMDAQQRVAWVGTRSGQVLRVDLASRQVQPLHQASGPLSSLQISPDGRQLAFSTGSLAGGNEHAVWVVDARDGQLIRRLEGHEGNVAALAFSPDGQTLASAAQMDLQVLLDHGLNATQRHEAVRIWKLTDHAPPQVFYNTRGAQGTPFLKGQLSFDRSGEQLALALWDEAVRVYQKSATSWVQQHVLEGRGVAARQMVASEAQNRLAVSEGRVRVQKSRYLTAQQVFDEITSGQPLTDAQAERIRVLYSERGFRRHAQHLSVWDLQSGRLAASSDWQLGPTTSLGVNTAGEFSSIAPLFPDTITVAPLKPRLIRHATLNAQDETAYLHLSYEQEQGDPNQVLSEEISAGPARVVTATALTEDGQRMVVASSSAGTQQQAAVHAISLLSRQAQGIEVQGVEAQPGQTLAKPMQARWQLDHQLPLAGQALAVALSPTGDRVWVSSTLQGLPYQDAHVGVLEVFDHSSGRSLQRWTLPRGITAASVLVHAGGDSAVTSGHPDVMLWRLGNADPAYMKAFDAADRPVRAMALSRSGGQLAVASTAGQLATLHWGIDGLKRLRDLGVMQPAPRLLSWLQQDKRLALASDDGAIRLLQAQDGSEVVRMIQFDDAEWISILPQGYFAASADGDRWLNVRIKGKVYRISQFYDVFYRPDLVQRQLNRQAIDDLITVTLQDALQRPAPAVQLQPLLLKPPSGRTGMQSTTRSATQLATQSVSLAISAHDQGGGLGELRVLHNGKLVEVLNKAPNKAPPAHVAAQQAGSATPGLPSMDDATLTRSLQRITEISKAQAQSLPRSPHRQAHYRVQVELVPGDNQFTVIASNAAGDLSSRPQSVSVQAEGETPAPRLWLLAVGVDHFKHSEHASALQYAAKDAQDFSQYIQQKLGTGFAGRLAGVLLLNEHADRRAVEQALTTIQQQAKPQDVFVWFLASHGTLDAASQYGLVLHDWDGRADASSLYSADRILDATRRIKAFRQLVILDTCHAGGVQGLVRGLYDARFSVLARNMGLHLFASASATQEALDGYRNNGLFTHTLLKAMDGGSADQDQDRQLSVTEWGAYARAETARIAKLLRHRQEPLMMSYGKDIRLFELQQGMPRGTLP</sequence>
<dbReference type="Proteomes" id="UP000275137">
    <property type="component" value="Unassembled WGS sequence"/>
</dbReference>